<accession>A0A0A2G2N6</accession>
<dbReference type="EMBL" id="JQZW01000012">
    <property type="protein sequence ID" value="KGN97491.1"/>
    <property type="molecule type" value="Genomic_DNA"/>
</dbReference>
<dbReference type="InterPro" id="IPR021255">
    <property type="entry name" value="DUF2807"/>
</dbReference>
<feature type="domain" description="Putative auto-transporter adhesin head GIN" evidence="1">
    <location>
        <begin position="164"/>
        <end position="271"/>
    </location>
</feature>
<dbReference type="Pfam" id="PF10988">
    <property type="entry name" value="DUF2807"/>
    <property type="match status" value="1"/>
</dbReference>
<keyword evidence="3" id="KW-1185">Reference proteome</keyword>
<gene>
    <name evidence="2" type="ORF">HQ36_06225</name>
</gene>
<dbReference type="STRING" id="266762.HQ36_06225"/>
<dbReference type="Gene3D" id="2.160.20.120">
    <property type="match status" value="1"/>
</dbReference>
<name>A0A0A2G2N6_9PORP</name>
<dbReference type="OrthoDB" id="5585143at2"/>
<proteinExistence type="predicted"/>
<dbReference type="RefSeq" id="WP_025842896.1">
    <property type="nucleotide sequence ID" value="NZ_JQZW01000012.1"/>
</dbReference>
<reference evidence="2 3" key="1">
    <citation type="submission" date="2014-08" db="EMBL/GenBank/DDBJ databases">
        <title>Porphyromonas gingivicanis strain:COT-022_OH1391 Genome sequencing.</title>
        <authorList>
            <person name="Wallis C."/>
            <person name="Deusch O."/>
            <person name="O'Flynn C."/>
            <person name="Davis I."/>
            <person name="Jospin G."/>
            <person name="Darling A.E."/>
            <person name="Coil D.A."/>
            <person name="Alexiev A."/>
            <person name="Horsfall A."/>
            <person name="Kirkwood N."/>
            <person name="Harris S."/>
            <person name="Eisen J.A."/>
        </authorList>
    </citation>
    <scope>NUCLEOTIDE SEQUENCE [LARGE SCALE GENOMIC DNA]</scope>
    <source>
        <strain evidence="3">COT-022 OH1391</strain>
    </source>
</reference>
<sequence length="288" mass="31349">MRTSKRLRKVEYLTLLLSFVMTLPSCVLMNQETIIGERNIVTVRHENVKGITDIEASSIVEIKVIQSDVQFVEISANENIMPFVQMKQKGHKLLLFMDDKYQYKEAEILVKISTPRIDAIELSGAAEASFVGEWKSDNLSIRMSGATELKDLKANALETFISLSGATEFSGIFESKSTTVSMSGASEANVQLLNNDKCSLQLSGASNLEIGGNSQNLSLNASGSSDIEAKKLYAEKANIDLSGASSSKVYAGRQISYTLSGASSLDIYGDANVVHQKSSRTSSVTRHN</sequence>
<comment type="caution">
    <text evidence="2">The sequence shown here is derived from an EMBL/GenBank/DDBJ whole genome shotgun (WGS) entry which is preliminary data.</text>
</comment>
<evidence type="ECO:0000313" key="3">
    <source>
        <dbReference type="Proteomes" id="UP000030134"/>
    </source>
</evidence>
<organism evidence="2 3">
    <name type="scientific">Porphyromonas gingivicanis</name>
    <dbReference type="NCBI Taxonomy" id="266762"/>
    <lineage>
        <taxon>Bacteria</taxon>
        <taxon>Pseudomonadati</taxon>
        <taxon>Bacteroidota</taxon>
        <taxon>Bacteroidia</taxon>
        <taxon>Bacteroidales</taxon>
        <taxon>Porphyromonadaceae</taxon>
        <taxon>Porphyromonas</taxon>
    </lineage>
</organism>
<evidence type="ECO:0000313" key="2">
    <source>
        <dbReference type="EMBL" id="KGN97491.1"/>
    </source>
</evidence>
<dbReference type="Proteomes" id="UP000030134">
    <property type="component" value="Unassembled WGS sequence"/>
</dbReference>
<dbReference type="eggNOG" id="COG1983">
    <property type="taxonomic scope" value="Bacteria"/>
</dbReference>
<evidence type="ECO:0000259" key="1">
    <source>
        <dbReference type="Pfam" id="PF10988"/>
    </source>
</evidence>
<protein>
    <recommendedName>
        <fullName evidence="1">Putative auto-transporter adhesin head GIN domain-containing protein</fullName>
    </recommendedName>
</protein>
<dbReference type="AlphaFoldDB" id="A0A0A2G2N6"/>